<dbReference type="OrthoDB" id="9788959at2"/>
<sequence length="295" mass="33870">MINVIFTIRCNLYFYKRKNIIMKRILLLTDFSKNASNAITYAMQFFSGDTITFYVLNVQKVSKYITSDLIASPKKSIYDSVIKNPKKALEILVNDLKKEYANEDYTFEGICDYDSFVSAIKQLVEIEHVDMIVMGTNGASSIKEAVFGSNTIQVIEKVDLPILVIPKKHKFCKPSQVLFINETEISLEKNIVKPLLGIISKFNSHLNVLTMVNQNEQDKYNLQKETLNSFFKDTILNFYTDQNKSIENAVEHIIATKEVHLVAKIIHVESFFKRIFTKASMTEITYASKIPLLFL</sequence>
<evidence type="ECO:0000313" key="3">
    <source>
        <dbReference type="EMBL" id="QCX39392.1"/>
    </source>
</evidence>
<comment type="similarity">
    <text evidence="1">Belongs to the universal stress protein A family.</text>
</comment>
<evidence type="ECO:0000259" key="2">
    <source>
        <dbReference type="Pfam" id="PF00582"/>
    </source>
</evidence>
<dbReference type="Gene3D" id="3.40.50.12370">
    <property type="match status" value="1"/>
</dbReference>
<proteinExistence type="inferred from homology"/>
<accession>A0A5B7TXF0</accession>
<dbReference type="PANTHER" id="PTHR46268">
    <property type="entry name" value="STRESS RESPONSE PROTEIN NHAX"/>
    <property type="match status" value="1"/>
</dbReference>
<dbReference type="Pfam" id="PF00582">
    <property type="entry name" value="Usp"/>
    <property type="match status" value="1"/>
</dbReference>
<dbReference type="SUPFAM" id="SSF52402">
    <property type="entry name" value="Adenine nucleotide alpha hydrolases-like"/>
    <property type="match status" value="1"/>
</dbReference>
<dbReference type="InterPro" id="IPR006015">
    <property type="entry name" value="Universal_stress_UspA"/>
</dbReference>
<name>A0A5B7TXF0_9FLAO</name>
<dbReference type="AlphaFoldDB" id="A0A5B7TXF0"/>
<dbReference type="CDD" id="cd00293">
    <property type="entry name" value="USP-like"/>
    <property type="match status" value="1"/>
</dbReference>
<dbReference type="PRINTS" id="PR01438">
    <property type="entry name" value="UNVRSLSTRESS"/>
</dbReference>
<dbReference type="InterPro" id="IPR006016">
    <property type="entry name" value="UspA"/>
</dbReference>
<dbReference type="PANTHER" id="PTHR46268:SF6">
    <property type="entry name" value="UNIVERSAL STRESS PROTEIN UP12"/>
    <property type="match status" value="1"/>
</dbReference>
<gene>
    <name evidence="3" type="ORF">FF125_13440</name>
</gene>
<dbReference type="Proteomes" id="UP000306229">
    <property type="component" value="Chromosome"/>
</dbReference>
<organism evidence="3 4">
    <name type="scientific">Aureibaculum algae</name>
    <dbReference type="NCBI Taxonomy" id="2584122"/>
    <lineage>
        <taxon>Bacteria</taxon>
        <taxon>Pseudomonadati</taxon>
        <taxon>Bacteroidota</taxon>
        <taxon>Flavobacteriia</taxon>
        <taxon>Flavobacteriales</taxon>
        <taxon>Flavobacteriaceae</taxon>
        <taxon>Aureibaculum</taxon>
    </lineage>
</organism>
<evidence type="ECO:0000256" key="1">
    <source>
        <dbReference type="ARBA" id="ARBA00008791"/>
    </source>
</evidence>
<evidence type="ECO:0000313" key="4">
    <source>
        <dbReference type="Proteomes" id="UP000306229"/>
    </source>
</evidence>
<dbReference type="EMBL" id="CP040749">
    <property type="protein sequence ID" value="QCX39392.1"/>
    <property type="molecule type" value="Genomic_DNA"/>
</dbReference>
<feature type="domain" description="UspA" evidence="2">
    <location>
        <begin position="22"/>
        <end position="166"/>
    </location>
</feature>
<dbReference type="KEGG" id="fbe:FF125_13440"/>
<keyword evidence="4" id="KW-1185">Reference proteome</keyword>
<protein>
    <submittedName>
        <fullName evidence="3">Universal stress protein</fullName>
    </submittedName>
</protein>
<reference evidence="3 4" key="1">
    <citation type="submission" date="2019-05" db="EMBL/GenBank/DDBJ databases">
        <title>Algicella ahnfeltiae gen. nov., sp. nov., a novel marine bacterium of the family Flavobacteriaceae isolated from a red alga.</title>
        <authorList>
            <person name="Nedashkovskaya O.I."/>
            <person name="Kukhlevskiy A.D."/>
            <person name="Kim S.-G."/>
            <person name="Zhukova N.V."/>
            <person name="Mikhailov V.V."/>
        </authorList>
    </citation>
    <scope>NUCLEOTIDE SEQUENCE [LARGE SCALE GENOMIC DNA]</scope>
    <source>
        <strain evidence="3 4">10Alg115</strain>
    </source>
</reference>